<name>A0ABT0WFV8_9BACI</name>
<evidence type="ECO:0000313" key="3">
    <source>
        <dbReference type="EMBL" id="MCM2535202.1"/>
    </source>
</evidence>
<feature type="transmembrane region" description="Helical" evidence="2">
    <location>
        <begin position="41"/>
        <end position="61"/>
    </location>
</feature>
<feature type="coiled-coil region" evidence="1">
    <location>
        <begin position="15"/>
        <end position="42"/>
    </location>
</feature>
<keyword evidence="2" id="KW-0812">Transmembrane</keyword>
<comment type="caution">
    <text evidence="3">The sequence shown here is derived from an EMBL/GenBank/DDBJ whole genome shotgun (WGS) entry which is preliminary data.</text>
</comment>
<keyword evidence="2" id="KW-0472">Membrane</keyword>
<dbReference type="Proteomes" id="UP001523262">
    <property type="component" value="Unassembled WGS sequence"/>
</dbReference>
<evidence type="ECO:0000256" key="1">
    <source>
        <dbReference type="SAM" id="Coils"/>
    </source>
</evidence>
<proteinExistence type="predicted"/>
<reference evidence="3 4" key="1">
    <citation type="submission" date="2022-06" db="EMBL/GenBank/DDBJ databases">
        <authorList>
            <person name="Jeon C.O."/>
        </authorList>
    </citation>
    <scope>NUCLEOTIDE SEQUENCE [LARGE SCALE GENOMIC DNA]</scope>
    <source>
        <strain evidence="3 4">KCTC 13943</strain>
    </source>
</reference>
<evidence type="ECO:0000256" key="2">
    <source>
        <dbReference type="SAM" id="Phobius"/>
    </source>
</evidence>
<feature type="transmembrane region" description="Helical" evidence="2">
    <location>
        <begin position="81"/>
        <end position="99"/>
    </location>
</feature>
<dbReference type="Pfam" id="PF16872">
    <property type="entry name" value="putAbiC"/>
    <property type="match status" value="1"/>
</dbReference>
<protein>
    <submittedName>
        <fullName evidence="3">Phage abortive infection protein</fullName>
    </submittedName>
</protein>
<accession>A0ABT0WFV8</accession>
<gene>
    <name evidence="3" type="ORF">NDK43_26180</name>
</gene>
<sequence>MYGGISKDLGKKINKELSEENRKELKNEIKRLREQRIKNKSTLIITGIIFLLLFGCLLYLWNWSESFGKSMQDFGAVFGSYIGPVISALALGAAILAYGSQQSQLRMQKDQVQKQRIENQFFQLINLHNEIVNSMFYYKDDLDFKGRFQGDLKGRAYFRAVYFKFIKYYHEDQSPDKNKYYSIMRKLDNDEQDQLFHYFRNMYQLFNCVYKNQDKLSDDEQNDYIEIINSQLTYYEKQLLFFNTKFYGSDGFYQILSHYNFFADYDKAQDSNIISKFENDADLLDPEGKKKKEQEKE</sequence>
<keyword evidence="4" id="KW-1185">Reference proteome</keyword>
<dbReference type="InterPro" id="IPR031709">
    <property type="entry name" value="PutAbiC"/>
</dbReference>
<organism evidence="3 4">
    <name type="scientific">Neobacillus pocheonensis</name>
    <dbReference type="NCBI Taxonomy" id="363869"/>
    <lineage>
        <taxon>Bacteria</taxon>
        <taxon>Bacillati</taxon>
        <taxon>Bacillota</taxon>
        <taxon>Bacilli</taxon>
        <taxon>Bacillales</taxon>
        <taxon>Bacillaceae</taxon>
        <taxon>Neobacillus</taxon>
    </lineage>
</organism>
<evidence type="ECO:0000313" key="4">
    <source>
        <dbReference type="Proteomes" id="UP001523262"/>
    </source>
</evidence>
<dbReference type="EMBL" id="JAMQCR010000002">
    <property type="protein sequence ID" value="MCM2535202.1"/>
    <property type="molecule type" value="Genomic_DNA"/>
</dbReference>
<keyword evidence="2" id="KW-1133">Transmembrane helix</keyword>
<keyword evidence="1" id="KW-0175">Coiled coil</keyword>